<dbReference type="InterPro" id="IPR003594">
    <property type="entry name" value="HATPase_dom"/>
</dbReference>
<organism evidence="3 4">
    <name type="scientific">Streptomyces coerulescens</name>
    <dbReference type="NCBI Taxonomy" id="29304"/>
    <lineage>
        <taxon>Bacteria</taxon>
        <taxon>Bacillati</taxon>
        <taxon>Actinomycetota</taxon>
        <taxon>Actinomycetes</taxon>
        <taxon>Kitasatosporales</taxon>
        <taxon>Streptomycetaceae</taxon>
        <taxon>Streptomyces</taxon>
    </lineage>
</organism>
<dbReference type="GO" id="GO:0005524">
    <property type="term" value="F:ATP binding"/>
    <property type="evidence" value="ECO:0007669"/>
    <property type="project" value="UniProtKB-KW"/>
</dbReference>
<keyword evidence="3" id="KW-0547">Nucleotide-binding</keyword>
<sequence>MLRRNAFRLPLHPASVGLARRRARDHLADWGHGPRDPALQDAELLVSELATNVVRHGSSPGGPGREHHPHPEREFEVAVTALADGSCLIEVSDESHLAPRLRTVGEWEEAGRGLHLVENLAAAWGVWCRGRHGKTVWALVLADVGPWEAA</sequence>
<dbReference type="InterPro" id="IPR036890">
    <property type="entry name" value="HATPase_C_sf"/>
</dbReference>
<dbReference type="Proteomes" id="UP001596263">
    <property type="component" value="Unassembled WGS sequence"/>
</dbReference>
<accession>A0ABW0CHF9</accession>
<keyword evidence="4" id="KW-1185">Reference proteome</keyword>
<feature type="domain" description="Histidine kinase/HSP90-like ATPase" evidence="2">
    <location>
        <begin position="10"/>
        <end position="137"/>
    </location>
</feature>
<keyword evidence="1" id="KW-0418">Kinase</keyword>
<evidence type="ECO:0000256" key="1">
    <source>
        <dbReference type="ARBA" id="ARBA00022527"/>
    </source>
</evidence>
<keyword evidence="1" id="KW-0723">Serine/threonine-protein kinase</keyword>
<dbReference type="PANTHER" id="PTHR35526">
    <property type="entry name" value="ANTI-SIGMA-F FACTOR RSBW-RELATED"/>
    <property type="match status" value="1"/>
</dbReference>
<proteinExistence type="predicted"/>
<dbReference type="RefSeq" id="WP_380853130.1">
    <property type="nucleotide sequence ID" value="NZ_JBHSKM010000008.1"/>
</dbReference>
<evidence type="ECO:0000313" key="4">
    <source>
        <dbReference type="Proteomes" id="UP001596263"/>
    </source>
</evidence>
<evidence type="ECO:0000259" key="2">
    <source>
        <dbReference type="Pfam" id="PF13581"/>
    </source>
</evidence>
<evidence type="ECO:0000313" key="3">
    <source>
        <dbReference type="EMBL" id="MFC5215310.1"/>
    </source>
</evidence>
<protein>
    <submittedName>
        <fullName evidence="3">ATP-binding protein</fullName>
    </submittedName>
</protein>
<dbReference type="EMBL" id="JBHSKM010000008">
    <property type="protein sequence ID" value="MFC5215310.1"/>
    <property type="molecule type" value="Genomic_DNA"/>
</dbReference>
<gene>
    <name evidence="3" type="ORF">ACFPQ9_15825</name>
</gene>
<dbReference type="Gene3D" id="3.30.565.10">
    <property type="entry name" value="Histidine kinase-like ATPase, C-terminal domain"/>
    <property type="match status" value="1"/>
</dbReference>
<dbReference type="PANTHER" id="PTHR35526:SF3">
    <property type="entry name" value="ANTI-SIGMA-F FACTOR RSBW"/>
    <property type="match status" value="1"/>
</dbReference>
<reference evidence="4" key="1">
    <citation type="journal article" date="2019" name="Int. J. Syst. Evol. Microbiol.">
        <title>The Global Catalogue of Microorganisms (GCM) 10K type strain sequencing project: providing services to taxonomists for standard genome sequencing and annotation.</title>
        <authorList>
            <consortium name="The Broad Institute Genomics Platform"/>
            <consortium name="The Broad Institute Genome Sequencing Center for Infectious Disease"/>
            <person name="Wu L."/>
            <person name="Ma J."/>
        </authorList>
    </citation>
    <scope>NUCLEOTIDE SEQUENCE [LARGE SCALE GENOMIC DNA]</scope>
    <source>
        <strain evidence="4">KCTC 42586</strain>
    </source>
</reference>
<keyword evidence="1" id="KW-0808">Transferase</keyword>
<keyword evidence="3" id="KW-0067">ATP-binding</keyword>
<dbReference type="Pfam" id="PF13581">
    <property type="entry name" value="HATPase_c_2"/>
    <property type="match status" value="1"/>
</dbReference>
<comment type="caution">
    <text evidence="3">The sequence shown here is derived from an EMBL/GenBank/DDBJ whole genome shotgun (WGS) entry which is preliminary data.</text>
</comment>
<dbReference type="CDD" id="cd16936">
    <property type="entry name" value="HATPase_RsbW-like"/>
    <property type="match status" value="1"/>
</dbReference>
<dbReference type="InterPro" id="IPR050267">
    <property type="entry name" value="Anti-sigma-factor_SerPK"/>
</dbReference>
<name>A0ABW0CHF9_STRCD</name>